<reference evidence="5" key="2">
    <citation type="submission" date="2025-09" db="UniProtKB">
        <authorList>
            <consortium name="Ensembl"/>
        </authorList>
    </citation>
    <scope>IDENTIFICATION</scope>
</reference>
<proteinExistence type="predicted"/>
<evidence type="ECO:0000313" key="6">
    <source>
        <dbReference type="Proteomes" id="UP000694389"/>
    </source>
</evidence>
<dbReference type="GO" id="GO:0005856">
    <property type="term" value="C:cytoskeleton"/>
    <property type="evidence" value="ECO:0007669"/>
    <property type="project" value="UniProtKB-ARBA"/>
</dbReference>
<evidence type="ECO:0000256" key="1">
    <source>
        <dbReference type="ARBA" id="ARBA00023054"/>
    </source>
</evidence>
<keyword evidence="6" id="KW-1185">Reference proteome</keyword>
<gene>
    <name evidence="5" type="primary">cfap73</name>
</gene>
<name>A0A8P4KG88_DICLA</name>
<dbReference type="GeneTree" id="ENSGT00940000167956"/>
<dbReference type="CTD" id="387885"/>
<protein>
    <recommendedName>
        <fullName evidence="4">DUF4200 domain-containing protein</fullName>
    </recommendedName>
</protein>
<feature type="coiled-coil region" evidence="2">
    <location>
        <begin position="176"/>
        <end position="228"/>
    </location>
</feature>
<accession>A0A8P4KG88</accession>
<evidence type="ECO:0000256" key="3">
    <source>
        <dbReference type="SAM" id="MobiDB-lite"/>
    </source>
</evidence>
<dbReference type="OrthoDB" id="10264298at2759"/>
<evidence type="ECO:0000259" key="4">
    <source>
        <dbReference type="Pfam" id="PF13863"/>
    </source>
</evidence>
<dbReference type="PANTHER" id="PTHR21683:SF2">
    <property type="entry name" value="COILED-COIL DOMAIN-CONTAINING PROTEIN 42 LIKE-2-LIKE"/>
    <property type="match status" value="1"/>
</dbReference>
<evidence type="ECO:0000313" key="5">
    <source>
        <dbReference type="Ensembl" id="ENSDLAP00005073046.1"/>
    </source>
</evidence>
<dbReference type="RefSeq" id="XP_051278826.1">
    <property type="nucleotide sequence ID" value="XM_051422866.1"/>
</dbReference>
<feature type="region of interest" description="Disordered" evidence="3">
    <location>
        <begin position="287"/>
        <end position="325"/>
    </location>
</feature>
<feature type="domain" description="DUF4200" evidence="4">
    <location>
        <begin position="40"/>
        <end position="148"/>
    </location>
</feature>
<dbReference type="InterPro" id="IPR051147">
    <property type="entry name" value="CFAP_domain-containing"/>
</dbReference>
<reference evidence="5" key="1">
    <citation type="submission" date="2025-08" db="UniProtKB">
        <authorList>
            <consortium name="Ensembl"/>
        </authorList>
    </citation>
    <scope>IDENTIFICATION</scope>
</reference>
<organism evidence="5 6">
    <name type="scientific">Dicentrarchus labrax</name>
    <name type="common">European seabass</name>
    <name type="synonym">Morone labrax</name>
    <dbReference type="NCBI Taxonomy" id="13489"/>
    <lineage>
        <taxon>Eukaryota</taxon>
        <taxon>Metazoa</taxon>
        <taxon>Chordata</taxon>
        <taxon>Craniata</taxon>
        <taxon>Vertebrata</taxon>
        <taxon>Euteleostomi</taxon>
        <taxon>Actinopterygii</taxon>
        <taxon>Neopterygii</taxon>
        <taxon>Teleostei</taxon>
        <taxon>Neoteleostei</taxon>
        <taxon>Acanthomorphata</taxon>
        <taxon>Eupercaria</taxon>
        <taxon>Moronidae</taxon>
        <taxon>Dicentrarchus</taxon>
    </lineage>
</organism>
<dbReference type="OMA" id="SIEMLYI"/>
<feature type="compositionally biased region" description="Basic residues" evidence="3">
    <location>
        <begin position="306"/>
        <end position="325"/>
    </location>
</feature>
<dbReference type="Pfam" id="PF13863">
    <property type="entry name" value="DUF4200"/>
    <property type="match status" value="1"/>
</dbReference>
<evidence type="ECO:0000256" key="2">
    <source>
        <dbReference type="SAM" id="Coils"/>
    </source>
</evidence>
<keyword evidence="1 2" id="KW-0175">Coiled coil</keyword>
<dbReference type="PANTHER" id="PTHR21683">
    <property type="entry name" value="COILED-COIL DOMAIN-CONTAINING PROTEIN 42 LIKE-2-LIKE-RELATED"/>
    <property type="match status" value="1"/>
</dbReference>
<feature type="region of interest" description="Disordered" evidence="3">
    <location>
        <begin position="1"/>
        <end position="23"/>
    </location>
</feature>
<dbReference type="Proteomes" id="UP000694389">
    <property type="component" value="Unassembled WGS sequence"/>
</dbReference>
<dbReference type="Ensembl" id="ENSDLAT00005067377.1">
    <property type="protein sequence ID" value="ENSDLAP00005073046.1"/>
    <property type="gene ID" value="ENSDLAG00005027054.1"/>
</dbReference>
<sequence length="325" mass="38516">MDSRSDLEEQYAQSWPVGAAGAMTGGLRDRTAALFDLREKRREEQEFNAKKEKRAQVLESLKQRTDELHEKIKEVEELYSGFDMFLKDEDADRAAQKAERERKDGPQKEAEIRRLKEKYVELMERKQELQRQVQRQTLYQDFMEWVVKMTKFDDVRLLMGHLESLLHFRAQLCQRESEAQEQADQQRKAILTLEDQHHLMRLHKNNQLSQLQTELERTRSEALTWERKWNHVQETAAKKTLLLGQIKMATLNLYGMTEDEVEGEEGVDVNDTDKQLDKVKMFIQDHDDILKQLQTPSHRHDDGRKRKEQKRGKTKKSIATHCKKD</sequence>
<dbReference type="GeneID" id="127376191"/>
<dbReference type="AlphaFoldDB" id="A0A8P4KG88"/>
<dbReference type="InterPro" id="IPR025252">
    <property type="entry name" value="DUF4200"/>
</dbReference>